<keyword evidence="4" id="KW-1185">Reference proteome</keyword>
<proteinExistence type="predicted"/>
<organism evidence="3 4">
    <name type="scientific">Carpinus fangiana</name>
    <dbReference type="NCBI Taxonomy" id="176857"/>
    <lineage>
        <taxon>Eukaryota</taxon>
        <taxon>Viridiplantae</taxon>
        <taxon>Streptophyta</taxon>
        <taxon>Embryophyta</taxon>
        <taxon>Tracheophyta</taxon>
        <taxon>Spermatophyta</taxon>
        <taxon>Magnoliopsida</taxon>
        <taxon>eudicotyledons</taxon>
        <taxon>Gunneridae</taxon>
        <taxon>Pentapetalae</taxon>
        <taxon>rosids</taxon>
        <taxon>fabids</taxon>
        <taxon>Fagales</taxon>
        <taxon>Betulaceae</taxon>
        <taxon>Carpinus</taxon>
    </lineage>
</organism>
<feature type="region of interest" description="Disordered" evidence="1">
    <location>
        <begin position="398"/>
        <end position="424"/>
    </location>
</feature>
<dbReference type="PANTHER" id="PTHR43830">
    <property type="entry name" value="PROTEIN PSP1"/>
    <property type="match status" value="1"/>
</dbReference>
<dbReference type="PROSITE" id="PS51411">
    <property type="entry name" value="PSP1_C"/>
    <property type="match status" value="1"/>
</dbReference>
<dbReference type="InterPro" id="IPR047767">
    <property type="entry name" value="PSP1-like"/>
</dbReference>
<accession>A0A5N6KQH0</accession>
<dbReference type="PANTHER" id="PTHR43830:SF13">
    <property type="entry name" value="DOMAIN PROTEIN (CYK3), PUTATIVE (AFU_ORTHOLOGUE AFUA_5G03400)-RELATED"/>
    <property type="match status" value="1"/>
</dbReference>
<feature type="domain" description="PSP1 C-terminal" evidence="2">
    <location>
        <begin position="288"/>
        <end position="373"/>
    </location>
</feature>
<name>A0A5N6KQH0_9ROSI</name>
<dbReference type="EMBL" id="VIBQ01000010">
    <property type="protein sequence ID" value="KAB8338896.1"/>
    <property type="molecule type" value="Genomic_DNA"/>
</dbReference>
<dbReference type="Proteomes" id="UP000327013">
    <property type="component" value="Unassembled WGS sequence"/>
</dbReference>
<evidence type="ECO:0000259" key="2">
    <source>
        <dbReference type="PROSITE" id="PS51411"/>
    </source>
</evidence>
<evidence type="ECO:0000313" key="3">
    <source>
        <dbReference type="EMBL" id="KAB8338896.1"/>
    </source>
</evidence>
<evidence type="ECO:0000313" key="4">
    <source>
        <dbReference type="Proteomes" id="UP000327013"/>
    </source>
</evidence>
<reference evidence="3 4" key="1">
    <citation type="submission" date="2019-06" db="EMBL/GenBank/DDBJ databases">
        <title>A chromosomal-level reference genome of Carpinus fangiana (Coryloideae, Betulaceae).</title>
        <authorList>
            <person name="Yang X."/>
            <person name="Wang Z."/>
            <person name="Zhang L."/>
            <person name="Hao G."/>
            <person name="Liu J."/>
            <person name="Yang Y."/>
        </authorList>
    </citation>
    <scope>NUCLEOTIDE SEQUENCE [LARGE SCALE GENOMIC DNA]</scope>
    <source>
        <strain evidence="3">Cfa_2016G</strain>
        <tissue evidence="3">Leaf</tissue>
    </source>
</reference>
<dbReference type="OrthoDB" id="243127at2759"/>
<feature type="compositionally biased region" description="Polar residues" evidence="1">
    <location>
        <begin position="83"/>
        <end position="108"/>
    </location>
</feature>
<dbReference type="InterPro" id="IPR007557">
    <property type="entry name" value="PSP1_C"/>
</dbReference>
<dbReference type="Pfam" id="PF04468">
    <property type="entry name" value="PSP1"/>
    <property type="match status" value="1"/>
</dbReference>
<feature type="compositionally biased region" description="Basic and acidic residues" evidence="1">
    <location>
        <begin position="33"/>
        <end position="43"/>
    </location>
</feature>
<dbReference type="GO" id="GO:0005737">
    <property type="term" value="C:cytoplasm"/>
    <property type="evidence" value="ECO:0007669"/>
    <property type="project" value="TreeGrafter"/>
</dbReference>
<protein>
    <recommendedName>
        <fullName evidence="2">PSP1 C-terminal domain-containing protein</fullName>
    </recommendedName>
</protein>
<feature type="compositionally biased region" description="Polar residues" evidence="1">
    <location>
        <begin position="47"/>
        <end position="58"/>
    </location>
</feature>
<evidence type="ECO:0000256" key="1">
    <source>
        <dbReference type="SAM" id="MobiDB-lite"/>
    </source>
</evidence>
<gene>
    <name evidence="3" type="ORF">FH972_021838</name>
</gene>
<sequence>MDNSDILTSNRRLQLAPAMQAMSAHRPTSWLNEIDHARPRDRAPSIPGSQKQSRSLSFPANFGQHNGLDPRATWRQAHGHNGFSGSAVQSPQSPRGGYTLSTSPQNSHGVPRVPAELEASFRQPIAPQPKLPPLEDVDEKEEFLSIRELYSPPTTPHPGTNDLANLRKFELSNCFTGMPSANRHAFYCVVAFKAWRAEVYIRDPLAQFAVDVDIGSNVIVEADRGQDIGVVMFTSTSLYKADRYARNLNLKHHRELVRSSFRFSQHWREIYLPPCTPSSSTDPNRRIKIIKRHANQSDVLAIRDKEDMEARSKRLCQDLIARHRLDMEVLEAEWQSDYQRLTFFYFSPNYVVFNALVHDLFRIFKKRIWMSSVNATTAGRSGGLAGFDPTAGGFLQGQSGGQQHAALGSSLGNLGHQQHGHTLA</sequence>
<dbReference type="AlphaFoldDB" id="A0A5N6KQH0"/>
<comment type="caution">
    <text evidence="3">The sequence shown here is derived from an EMBL/GenBank/DDBJ whole genome shotgun (WGS) entry which is preliminary data.</text>
</comment>
<feature type="region of interest" description="Disordered" evidence="1">
    <location>
        <begin position="18"/>
        <end position="111"/>
    </location>
</feature>